<dbReference type="Pfam" id="PF00857">
    <property type="entry name" value="Isochorismatase"/>
    <property type="match status" value="1"/>
</dbReference>
<dbReference type="GO" id="GO:0008936">
    <property type="term" value="F:nicotinamidase activity"/>
    <property type="evidence" value="ECO:0007669"/>
    <property type="project" value="UniProtKB-EC"/>
</dbReference>
<dbReference type="PATRIC" id="fig|1489064.4.peg.3149"/>
<proteinExistence type="inferred from homology"/>
<organism evidence="10 11">
    <name type="scientific">Kiloniella spongiae</name>
    <dbReference type="NCBI Taxonomy" id="1489064"/>
    <lineage>
        <taxon>Bacteria</taxon>
        <taxon>Pseudomonadati</taxon>
        <taxon>Pseudomonadota</taxon>
        <taxon>Alphaproteobacteria</taxon>
        <taxon>Rhodospirillales</taxon>
        <taxon>Kiloniellaceae</taxon>
        <taxon>Kiloniella</taxon>
    </lineage>
</organism>
<dbReference type="NCBIfam" id="NF008623">
    <property type="entry name" value="PRK11609.1"/>
    <property type="match status" value="1"/>
</dbReference>
<dbReference type="CDD" id="cd01011">
    <property type="entry name" value="nicotinamidase"/>
    <property type="match status" value="1"/>
</dbReference>
<evidence type="ECO:0000256" key="7">
    <source>
        <dbReference type="ARBA" id="ARBA00043224"/>
    </source>
</evidence>
<dbReference type="AlphaFoldDB" id="A0A0H2MVG7"/>
<keyword evidence="2" id="KW-0662">Pyridine nucleotide biosynthesis</keyword>
<accession>A0A0H2MVG7</accession>
<evidence type="ECO:0000259" key="9">
    <source>
        <dbReference type="Pfam" id="PF00857"/>
    </source>
</evidence>
<sequence>MSHSLNLSSRDALLIIDLQNDFCTGGALAVPEGEAIVPVVNKLIDRFPHALATQDWHPEGHLSFASSHEGQAPYGTVELSYGEQVLWPDHCVQGEDGSTLHSDLNKNTLELILRKGFRREIDSYSAFFENDKTTSTGLTGYLKERQIERVFLCGLATDFCVYYSAIDAIKQGFETFVIADACRAIDLDGSLAKAMTHMRESGVEILSSDEL</sequence>
<comment type="caution">
    <text evidence="10">The sequence shown here is derived from an EMBL/GenBank/DDBJ whole genome shotgun (WGS) entry which is preliminary data.</text>
</comment>
<comment type="pathway">
    <text evidence="5">Cofactor biosynthesis; nicotinate biosynthesis; nicotinate from nicotinamide: step 1/1.</text>
</comment>
<dbReference type="OrthoDB" id="9791276at2"/>
<dbReference type="Gene3D" id="3.40.50.850">
    <property type="entry name" value="Isochorismatase-like"/>
    <property type="match status" value="1"/>
</dbReference>
<evidence type="ECO:0000256" key="8">
    <source>
        <dbReference type="ARBA" id="ARBA00072277"/>
    </source>
</evidence>
<feature type="domain" description="Isochorismatase-like" evidence="9">
    <location>
        <begin position="12"/>
        <end position="210"/>
    </location>
</feature>
<evidence type="ECO:0000256" key="1">
    <source>
        <dbReference type="ARBA" id="ARBA00006336"/>
    </source>
</evidence>
<name>A0A0H2MVG7_9PROT</name>
<dbReference type="FunFam" id="3.40.50.850:FF:000006">
    <property type="entry name" value="Bifunctional pyrazinamidase/nicotinamidase"/>
    <property type="match status" value="1"/>
</dbReference>
<dbReference type="GO" id="GO:0019363">
    <property type="term" value="P:pyridine nucleotide biosynthetic process"/>
    <property type="evidence" value="ECO:0007669"/>
    <property type="project" value="UniProtKB-KW"/>
</dbReference>
<keyword evidence="3" id="KW-0479">Metal-binding</keyword>
<dbReference type="PANTHER" id="PTHR11080">
    <property type="entry name" value="PYRAZINAMIDASE/NICOTINAMIDASE"/>
    <property type="match status" value="1"/>
</dbReference>
<dbReference type="EMBL" id="LAQL01000006">
    <property type="protein sequence ID" value="KLN60690.1"/>
    <property type="molecule type" value="Genomic_DNA"/>
</dbReference>
<evidence type="ECO:0000313" key="10">
    <source>
        <dbReference type="EMBL" id="KLN60690.1"/>
    </source>
</evidence>
<dbReference type="InterPro" id="IPR000868">
    <property type="entry name" value="Isochorismatase-like_dom"/>
</dbReference>
<dbReference type="EC" id="3.5.1.19" evidence="6"/>
<dbReference type="SUPFAM" id="SSF52499">
    <property type="entry name" value="Isochorismatase-like hydrolases"/>
    <property type="match status" value="1"/>
</dbReference>
<dbReference type="STRING" id="1489064.WH96_09335"/>
<reference evidence="10 11" key="1">
    <citation type="submission" date="2015-03" db="EMBL/GenBank/DDBJ databases">
        <title>Genome Sequence of Kiloniella spongiae MEBiC09566, isolated from a marine sponge.</title>
        <authorList>
            <person name="Shao Z."/>
            <person name="Wang L."/>
            <person name="Li X."/>
        </authorList>
    </citation>
    <scope>NUCLEOTIDE SEQUENCE [LARGE SCALE GENOMIC DNA]</scope>
    <source>
        <strain evidence="10 11">MEBiC09566</strain>
    </source>
</reference>
<comment type="similarity">
    <text evidence="1">Belongs to the isochorismatase family.</text>
</comment>
<evidence type="ECO:0000256" key="3">
    <source>
        <dbReference type="ARBA" id="ARBA00022723"/>
    </source>
</evidence>
<dbReference type="InterPro" id="IPR036380">
    <property type="entry name" value="Isochorismatase-like_sf"/>
</dbReference>
<dbReference type="InterPro" id="IPR052347">
    <property type="entry name" value="Isochorismatase_Nicotinamidase"/>
</dbReference>
<evidence type="ECO:0000256" key="2">
    <source>
        <dbReference type="ARBA" id="ARBA00022642"/>
    </source>
</evidence>
<dbReference type="Proteomes" id="UP000035444">
    <property type="component" value="Unassembled WGS sequence"/>
</dbReference>
<keyword evidence="11" id="KW-1185">Reference proteome</keyword>
<evidence type="ECO:0000256" key="5">
    <source>
        <dbReference type="ARBA" id="ARBA00037900"/>
    </source>
</evidence>
<evidence type="ECO:0000256" key="4">
    <source>
        <dbReference type="ARBA" id="ARBA00022801"/>
    </source>
</evidence>
<dbReference type="GO" id="GO:0046872">
    <property type="term" value="F:metal ion binding"/>
    <property type="evidence" value="ECO:0007669"/>
    <property type="project" value="UniProtKB-KW"/>
</dbReference>
<dbReference type="RefSeq" id="WP_047763905.1">
    <property type="nucleotide sequence ID" value="NZ_LAQL01000006.1"/>
</dbReference>
<keyword evidence="4" id="KW-0378">Hydrolase</keyword>
<evidence type="ECO:0000313" key="11">
    <source>
        <dbReference type="Proteomes" id="UP000035444"/>
    </source>
</evidence>
<dbReference type="PANTHER" id="PTHR11080:SF2">
    <property type="entry name" value="LD05707P"/>
    <property type="match status" value="1"/>
</dbReference>
<gene>
    <name evidence="10" type="ORF">WH96_09335</name>
</gene>
<evidence type="ECO:0000256" key="6">
    <source>
        <dbReference type="ARBA" id="ARBA00039017"/>
    </source>
</evidence>
<protein>
    <recommendedName>
        <fullName evidence="8">Nicotinamidase</fullName>
        <ecNumber evidence="6">3.5.1.19</ecNumber>
    </recommendedName>
    <alternativeName>
        <fullName evidence="7">Nicotinamide deamidase</fullName>
    </alternativeName>
</protein>